<name>A0ABV5W042_9BACL</name>
<dbReference type="Pfam" id="PF06189">
    <property type="entry name" value="5-nucleotidase"/>
    <property type="match status" value="1"/>
</dbReference>
<evidence type="ECO:0000313" key="2">
    <source>
        <dbReference type="Proteomes" id="UP001589619"/>
    </source>
</evidence>
<dbReference type="InterPro" id="IPR010394">
    <property type="entry name" value="5-nucleotidase"/>
</dbReference>
<proteinExistence type="predicted"/>
<sequence>MAYPIENKFVVAVASSALFDLTESDHVFRELGEDEYRAYQRNNEYATLGKGVAFPLIKRLLGINTPEEQPVEVVLLSRNDPDTGLRVFKSIEHYKLPISRAAFLAGNNPFEYMEAFNASLFLSGNPKDVKEAVERGFPAGCMYPTDYIDNDDDQELRLAFDFDGVIADDSAETVFQLDGEIESFHDHERQKAAEPLPAGPLYRFLTEISKLQNREAEINRNNPAYRPKIRVAIVTARNAPAHERVVTTLRKANIRIDEAFFLGGIDKGRVLAVYKPHIFFDDQVGHIEDVARLVPSVHIPFGITNRERDGG</sequence>
<evidence type="ECO:0000313" key="1">
    <source>
        <dbReference type="EMBL" id="MFB9753806.1"/>
    </source>
</evidence>
<dbReference type="RefSeq" id="WP_344915021.1">
    <property type="nucleotide sequence ID" value="NZ_BAAAYO010000014.1"/>
</dbReference>
<dbReference type="PANTHER" id="PTHR31367:SF5">
    <property type="entry name" value="CYTOSOLIC 5'-NUCLEOTIDASE 1A"/>
    <property type="match status" value="1"/>
</dbReference>
<dbReference type="Proteomes" id="UP001589619">
    <property type="component" value="Unassembled WGS sequence"/>
</dbReference>
<dbReference type="EMBL" id="JBHMAG010000013">
    <property type="protein sequence ID" value="MFB9753806.1"/>
    <property type="molecule type" value="Genomic_DNA"/>
</dbReference>
<dbReference type="PANTHER" id="PTHR31367">
    <property type="entry name" value="CYTOSOLIC 5'-NUCLEOTIDASE 1 FAMILY MEMBER"/>
    <property type="match status" value="1"/>
</dbReference>
<organism evidence="1 2">
    <name type="scientific">Paenibacillus hodogayensis</name>
    <dbReference type="NCBI Taxonomy" id="279208"/>
    <lineage>
        <taxon>Bacteria</taxon>
        <taxon>Bacillati</taxon>
        <taxon>Bacillota</taxon>
        <taxon>Bacilli</taxon>
        <taxon>Bacillales</taxon>
        <taxon>Paenibacillaceae</taxon>
        <taxon>Paenibacillus</taxon>
    </lineage>
</organism>
<gene>
    <name evidence="1" type="ORF">ACFFNY_19735</name>
</gene>
<keyword evidence="2" id="KW-1185">Reference proteome</keyword>
<protein>
    <submittedName>
        <fullName evidence="1">5'-nucleotidase</fullName>
    </submittedName>
</protein>
<reference evidence="1 2" key="1">
    <citation type="submission" date="2024-09" db="EMBL/GenBank/DDBJ databases">
        <authorList>
            <person name="Sun Q."/>
            <person name="Mori K."/>
        </authorList>
    </citation>
    <scope>NUCLEOTIDE SEQUENCE [LARGE SCALE GENOMIC DNA]</scope>
    <source>
        <strain evidence="1 2">JCM 12520</strain>
    </source>
</reference>
<comment type="caution">
    <text evidence="1">The sequence shown here is derived from an EMBL/GenBank/DDBJ whole genome shotgun (WGS) entry which is preliminary data.</text>
</comment>
<accession>A0ABV5W042</accession>